<keyword evidence="5 8" id="KW-0663">Pyridoxal phosphate</keyword>
<dbReference type="NCBIfam" id="TIGR01139">
    <property type="entry name" value="cysK"/>
    <property type="match status" value="2"/>
</dbReference>
<dbReference type="Gene3D" id="3.40.50.1100">
    <property type="match status" value="4"/>
</dbReference>
<feature type="region of interest" description="Disordered" evidence="10">
    <location>
        <begin position="6"/>
        <end position="26"/>
    </location>
</feature>
<evidence type="ECO:0000256" key="10">
    <source>
        <dbReference type="SAM" id="MobiDB-lite"/>
    </source>
</evidence>
<evidence type="ECO:0000256" key="1">
    <source>
        <dbReference type="ARBA" id="ARBA00001933"/>
    </source>
</evidence>
<dbReference type="NCBIfam" id="TIGR01136">
    <property type="entry name" value="cysKM"/>
    <property type="match status" value="2"/>
</dbReference>
<dbReference type="GO" id="GO:0006535">
    <property type="term" value="P:cysteine biosynthetic process from serine"/>
    <property type="evidence" value="ECO:0007669"/>
    <property type="project" value="InterPro"/>
</dbReference>
<evidence type="ECO:0000256" key="7">
    <source>
        <dbReference type="ARBA" id="ARBA00029440"/>
    </source>
</evidence>
<keyword evidence="3" id="KW-0028">Amino-acid biosynthesis</keyword>
<dbReference type="FunFam" id="3.40.50.1100:FF:000043">
    <property type="entry name" value="Cysteine synthase, chloroplastic/chromoplastic"/>
    <property type="match status" value="1"/>
</dbReference>
<dbReference type="InterPro" id="IPR005856">
    <property type="entry name" value="Cys_synth"/>
</dbReference>
<feature type="binding site" evidence="8">
    <location>
        <begin position="212"/>
        <end position="216"/>
    </location>
    <ligand>
        <name>pyridoxal 5'-phosphate</name>
        <dbReference type="ChEBI" id="CHEBI:597326"/>
    </ligand>
</feature>
<dbReference type="AlphaFoldDB" id="A0A0E0L7W5"/>
<evidence type="ECO:0000256" key="5">
    <source>
        <dbReference type="ARBA" id="ARBA00022898"/>
    </source>
</evidence>
<dbReference type="Gramene" id="OPUNC06G03140.1">
    <property type="protein sequence ID" value="OPUNC06G03140.1"/>
    <property type="gene ID" value="OPUNC06G03140"/>
</dbReference>
<proteinExistence type="inferred from homology"/>
<dbReference type="eggNOG" id="KOG1252">
    <property type="taxonomic scope" value="Eukaryota"/>
</dbReference>
<dbReference type="PANTHER" id="PTHR10314">
    <property type="entry name" value="CYSTATHIONINE BETA-SYNTHASE"/>
    <property type="match status" value="1"/>
</dbReference>
<dbReference type="FunFam" id="3.40.50.1100:FF:000118">
    <property type="entry name" value="Related to CYS4-cystathionine beta-synthase"/>
    <property type="match status" value="1"/>
</dbReference>
<comment type="pathway">
    <text evidence="7">Amino-acid biosynthesis.</text>
</comment>
<dbReference type="InterPro" id="IPR050214">
    <property type="entry name" value="Cys_Synth/Cystath_Beta-Synth"/>
</dbReference>
<dbReference type="GO" id="GO:0004124">
    <property type="term" value="F:cysteine synthase activity"/>
    <property type="evidence" value="ECO:0007669"/>
    <property type="project" value="InterPro"/>
</dbReference>
<accession>A0A0E0L7W5</accession>
<dbReference type="STRING" id="4537.A0A0E0L7W5"/>
<evidence type="ECO:0000259" key="11">
    <source>
        <dbReference type="Pfam" id="PF00291"/>
    </source>
</evidence>
<dbReference type="EnsemblPlants" id="OPUNC06G03140.1">
    <property type="protein sequence ID" value="OPUNC06G03140.1"/>
    <property type="gene ID" value="OPUNC06G03140"/>
</dbReference>
<dbReference type="FunFam" id="3.40.50.1100:FF:000006">
    <property type="entry name" value="Cysteine synthase"/>
    <property type="match status" value="1"/>
</dbReference>
<dbReference type="HOGENOM" id="CLU_021018_3_0_1"/>
<dbReference type="InterPro" id="IPR005859">
    <property type="entry name" value="CysK"/>
</dbReference>
<dbReference type="SUPFAM" id="SSF53686">
    <property type="entry name" value="Tryptophan synthase beta subunit-like PLP-dependent enzymes"/>
    <property type="match status" value="2"/>
</dbReference>
<feature type="domain" description="Tryptophan synthase beta chain-like PALP" evidence="11">
    <location>
        <begin position="396"/>
        <end position="682"/>
    </location>
</feature>
<reference evidence="12" key="2">
    <citation type="submission" date="2018-05" db="EMBL/GenBank/DDBJ databases">
        <title>OpunRS2 (Oryza punctata Reference Sequence Version 2).</title>
        <authorList>
            <person name="Zhang J."/>
            <person name="Kudrna D."/>
            <person name="Lee S."/>
            <person name="Talag J."/>
            <person name="Welchert J."/>
            <person name="Wing R.A."/>
        </authorList>
    </citation>
    <scope>NUCLEOTIDE SEQUENCE [LARGE SCALE GENOMIC DNA]</scope>
</reference>
<comment type="similarity">
    <text evidence="2">Belongs to the cysteine synthase/cystathionine beta-synthase family.</text>
</comment>
<dbReference type="OMA" id="MNERHFL"/>
<dbReference type="InterPro" id="IPR036052">
    <property type="entry name" value="TrpB-like_PALP_sf"/>
</dbReference>
<name>A0A0E0L7W5_ORYPU</name>
<sequence length="706" mass="76346">MVLCSCSEQKNSMEEEGRRGIPSLLNSSSSNEHIATDITQLVGWTPLIELNRIVRKDGVNARIVGKLESYQPLCSVKDRSALRMIENAEEKGLISPGVTTLVEPTSGNLGIGVAYNALLRGYRFIAVMPAGYSLDKQMLLRYLGAEVILTDPTLGFQGQLDKVEQIKNDMPNVHHLDQFKNAANPEAHFIWTGPEIWKDTAGKVDIFVAGSGTGGTVSGAGKYLKMKNPAVKVICVEPAESPVISGGKPSRHKIQGMGPGFVPKNLDISIVDEIITVTAQDAMANAKRLAREEGLLVGISSGANLAACLKVASRKEYEGKMIVTIFPSGGERYMNSDLFAQSGQKPQSSVPACYLFDPPPVREAKEEQEIGRPWRERGLGGEAFLHFLLPLPARALIGWTPLVELKRIASKDGIDARIVGKVEAYQPLCSVKDRSALRMIEDAEEKGLITPGITTLVEPTSGNLGLGLVLVALRKGYRFVAVMPGQYSFDKQILLKYMGAELFLSDPTLGFQGLVDKVEQLKKELPNVHVLNQFSNPANQEAHMRWTGPEIWKDTAGKVDIFVTGSGSGGTVSGVGKYLKMQNPEVKIICVEPAESPVISGGEPGKHKIQGIGPGLIPDVLDTSVIDEVVTVNTDEAMVNARRLAMEEGLLMGISSGANLAACLKVASREVNKGKMIVTMFPSGGERYMNSDLFAAVREECNAMTF</sequence>
<dbReference type="Proteomes" id="UP000026962">
    <property type="component" value="Chromosome 6"/>
</dbReference>
<feature type="domain" description="Tryptophan synthase beta chain-like PALP" evidence="11">
    <location>
        <begin position="38"/>
        <end position="327"/>
    </location>
</feature>
<reference evidence="12" key="1">
    <citation type="submission" date="2015-04" db="UniProtKB">
        <authorList>
            <consortium name="EnsemblPlants"/>
        </authorList>
    </citation>
    <scope>IDENTIFICATION</scope>
</reference>
<evidence type="ECO:0000256" key="2">
    <source>
        <dbReference type="ARBA" id="ARBA00007103"/>
    </source>
</evidence>
<evidence type="ECO:0000313" key="12">
    <source>
        <dbReference type="EnsemblPlants" id="OPUNC06G03140.1"/>
    </source>
</evidence>
<feature type="modified residue" description="N6-(pyridoxal phosphate)lysine" evidence="9">
    <location>
        <position position="77"/>
    </location>
</feature>
<dbReference type="Pfam" id="PF00291">
    <property type="entry name" value="PALP"/>
    <property type="match status" value="2"/>
</dbReference>
<evidence type="ECO:0000256" key="8">
    <source>
        <dbReference type="PIRSR" id="PIRSR605856-50"/>
    </source>
</evidence>
<evidence type="ECO:0000256" key="6">
    <source>
        <dbReference type="ARBA" id="ARBA00023192"/>
    </source>
</evidence>
<organism evidence="12">
    <name type="scientific">Oryza punctata</name>
    <name type="common">Red rice</name>
    <dbReference type="NCBI Taxonomy" id="4537"/>
    <lineage>
        <taxon>Eukaryota</taxon>
        <taxon>Viridiplantae</taxon>
        <taxon>Streptophyta</taxon>
        <taxon>Embryophyta</taxon>
        <taxon>Tracheophyta</taxon>
        <taxon>Spermatophyta</taxon>
        <taxon>Magnoliopsida</taxon>
        <taxon>Liliopsida</taxon>
        <taxon>Poales</taxon>
        <taxon>Poaceae</taxon>
        <taxon>BOP clade</taxon>
        <taxon>Oryzoideae</taxon>
        <taxon>Oryzeae</taxon>
        <taxon>Oryzinae</taxon>
        <taxon>Oryza</taxon>
    </lineage>
</organism>
<keyword evidence="13" id="KW-1185">Reference proteome</keyword>
<dbReference type="CDD" id="cd01561">
    <property type="entry name" value="CBS_like"/>
    <property type="match status" value="2"/>
</dbReference>
<evidence type="ECO:0000256" key="9">
    <source>
        <dbReference type="PIRSR" id="PIRSR605856-51"/>
    </source>
</evidence>
<feature type="binding site" evidence="8">
    <location>
        <position position="300"/>
    </location>
    <ligand>
        <name>pyridoxal 5'-phosphate</name>
        <dbReference type="ChEBI" id="CHEBI:597326"/>
    </ligand>
</feature>
<comment type="cofactor">
    <cofactor evidence="1 8">
        <name>pyridoxal 5'-phosphate</name>
        <dbReference type="ChEBI" id="CHEBI:597326"/>
    </cofactor>
</comment>
<evidence type="ECO:0000256" key="3">
    <source>
        <dbReference type="ARBA" id="ARBA00022605"/>
    </source>
</evidence>
<protein>
    <recommendedName>
        <fullName evidence="11">Tryptophan synthase beta chain-like PALP domain-containing protein</fullName>
    </recommendedName>
</protein>
<feature type="binding site" evidence="8">
    <location>
        <position position="108"/>
    </location>
    <ligand>
        <name>pyridoxal 5'-phosphate</name>
        <dbReference type="ChEBI" id="CHEBI:597326"/>
    </ligand>
</feature>
<evidence type="ECO:0000256" key="4">
    <source>
        <dbReference type="ARBA" id="ARBA00022679"/>
    </source>
</evidence>
<keyword evidence="6" id="KW-0198">Cysteine biosynthesis</keyword>
<dbReference type="InterPro" id="IPR001926">
    <property type="entry name" value="TrpB-like_PALP"/>
</dbReference>
<evidence type="ECO:0000313" key="13">
    <source>
        <dbReference type="Proteomes" id="UP000026962"/>
    </source>
</evidence>
<keyword evidence="4" id="KW-0808">Transferase</keyword>